<dbReference type="InterPro" id="IPR002227">
    <property type="entry name" value="Tyrosinase_Cu-bd"/>
</dbReference>
<dbReference type="PROSITE" id="PS51318">
    <property type="entry name" value="TAT"/>
    <property type="match status" value="1"/>
</dbReference>
<dbReference type="InterPro" id="IPR057190">
    <property type="entry name" value="DUF7868"/>
</dbReference>
<dbReference type="RefSeq" id="WP_126156216.1">
    <property type="nucleotide sequence ID" value="NZ_UZWE01000072.1"/>
</dbReference>
<dbReference type="PROSITE" id="PS00498">
    <property type="entry name" value="TYROSINASE_2"/>
    <property type="match status" value="1"/>
</dbReference>
<feature type="compositionally biased region" description="Gly residues" evidence="6">
    <location>
        <begin position="46"/>
        <end position="61"/>
    </location>
</feature>
<evidence type="ECO:0000256" key="2">
    <source>
        <dbReference type="ARBA" id="ARBA00009928"/>
    </source>
</evidence>
<dbReference type="InterPro" id="IPR019546">
    <property type="entry name" value="TAT_signal_bac_arc"/>
</dbReference>
<feature type="domain" description="Tyrosinase copper-binding" evidence="8">
    <location>
        <begin position="271"/>
        <end position="282"/>
    </location>
</feature>
<keyword evidence="5" id="KW-0186">Copper</keyword>
<dbReference type="InterPro" id="IPR006311">
    <property type="entry name" value="TAT_signal"/>
</dbReference>
<dbReference type="Pfam" id="PF12142">
    <property type="entry name" value="PPO1_DWL"/>
    <property type="match status" value="1"/>
</dbReference>
<feature type="region of interest" description="Disordered" evidence="6">
    <location>
        <begin position="43"/>
        <end position="62"/>
    </location>
</feature>
<comment type="cofactor">
    <cofactor evidence="1">
        <name>Cu(2+)</name>
        <dbReference type="ChEBI" id="CHEBI:29036"/>
    </cofactor>
</comment>
<evidence type="ECO:0000313" key="10">
    <source>
        <dbReference type="Proteomes" id="UP000270743"/>
    </source>
</evidence>
<dbReference type="InterPro" id="IPR008922">
    <property type="entry name" value="Di-copper_centre_dom_sf"/>
</dbReference>
<dbReference type="OrthoDB" id="2874181at2"/>
<dbReference type="GO" id="GO:0046872">
    <property type="term" value="F:metal ion binding"/>
    <property type="evidence" value="ECO:0007669"/>
    <property type="project" value="UniProtKB-KW"/>
</dbReference>
<gene>
    <name evidence="9" type="ORF">PARHAE_03885</name>
</gene>
<dbReference type="PRINTS" id="PR00092">
    <property type="entry name" value="TYROSINASE"/>
</dbReference>
<evidence type="ECO:0000256" key="6">
    <source>
        <dbReference type="SAM" id="MobiDB-lite"/>
    </source>
</evidence>
<feature type="domain" description="Tyrosinase copper-binding" evidence="7">
    <location>
        <begin position="140"/>
        <end position="157"/>
    </location>
</feature>
<dbReference type="SUPFAM" id="SSF48056">
    <property type="entry name" value="Di-copper centre-containing domain"/>
    <property type="match status" value="1"/>
</dbReference>
<dbReference type="Gene3D" id="1.10.1280.10">
    <property type="entry name" value="Di-copper center containing domain from catechol oxidase"/>
    <property type="match status" value="2"/>
</dbReference>
<dbReference type="InterPro" id="IPR050316">
    <property type="entry name" value="Tyrosinase/Hemocyanin"/>
</dbReference>
<dbReference type="Pfam" id="PF00264">
    <property type="entry name" value="Tyrosinase"/>
    <property type="match status" value="2"/>
</dbReference>
<sequence length="518" mass="55438">MTSDHDPARPGPHVPALSRRGFLGTAALGGAAAMGMAWPASVPAQPGGGSGGSGGSGGGTSQGTRVRSNIYALAQTAEGRATIEAYRTGVKAMMAKPYSDVTSWRFQAAIHLPYPADARDFAALPVELQLYLDRTNLCQHRNLRFLPWHRMYVYFFERIVRKASGKADFMLPYWNYTDSSAERALPEAFRNPATEAANALFRSARAPGINSGTALDSGSVSTSGAFNETSAAPSGARPGFYQEIESQPHNIIHVTLGGDGLMSDPATAALDPIFWLHHCNIDRLWARWNARGRTNVSDGAFLGRVHRFWDEDGNLVEMTTREVMDTVTRLDYRYDDATAPEAGTVTLAQADSGVEAGAPVSELAASAGPVTLSREGVTIQTQPVVEAGGPDLFATATPDQLSQPVVLRLDDIRFDTPPRTVFEVYLNAPEGAARDRDPAYFVGLFAPFTPPEGGDTYDEAFDVSGLIDRQIRAGIYDGGAIDVRIVPRAPLEARGVEAGGVEAGALPEITVGRVSLIR</sequence>
<evidence type="ECO:0000256" key="4">
    <source>
        <dbReference type="ARBA" id="ARBA00023002"/>
    </source>
</evidence>
<organism evidence="9 10">
    <name type="scientific">Paracoccus haematequi</name>
    <dbReference type="NCBI Taxonomy" id="2491866"/>
    <lineage>
        <taxon>Bacteria</taxon>
        <taxon>Pseudomonadati</taxon>
        <taxon>Pseudomonadota</taxon>
        <taxon>Alphaproteobacteria</taxon>
        <taxon>Rhodobacterales</taxon>
        <taxon>Paracoccaceae</taxon>
        <taxon>Paracoccus</taxon>
    </lineage>
</organism>
<dbReference type="InterPro" id="IPR022739">
    <property type="entry name" value="Polyphenol_oxidase_cen"/>
</dbReference>
<keyword evidence="3" id="KW-0479">Metal-binding</keyword>
<dbReference type="AlphaFoldDB" id="A0A3S4DYZ3"/>
<keyword evidence="4" id="KW-0560">Oxidoreductase</keyword>
<dbReference type="Proteomes" id="UP000270743">
    <property type="component" value="Unassembled WGS sequence"/>
</dbReference>
<evidence type="ECO:0000256" key="3">
    <source>
        <dbReference type="ARBA" id="ARBA00022723"/>
    </source>
</evidence>
<dbReference type="NCBIfam" id="TIGR01409">
    <property type="entry name" value="TAT_signal_seq"/>
    <property type="match status" value="1"/>
</dbReference>
<protein>
    <submittedName>
        <fullName evidence="9">Common central domain of tyrosinase</fullName>
    </submittedName>
</protein>
<evidence type="ECO:0000256" key="5">
    <source>
        <dbReference type="ARBA" id="ARBA00023008"/>
    </source>
</evidence>
<evidence type="ECO:0000313" key="9">
    <source>
        <dbReference type="EMBL" id="VDS10667.1"/>
    </source>
</evidence>
<name>A0A3S4DYZ3_9RHOB</name>
<dbReference type="EMBL" id="UZWE01000072">
    <property type="protein sequence ID" value="VDS10667.1"/>
    <property type="molecule type" value="Genomic_DNA"/>
</dbReference>
<dbReference type="Pfam" id="PF25271">
    <property type="entry name" value="DUF7868"/>
    <property type="match status" value="1"/>
</dbReference>
<reference evidence="9 10" key="1">
    <citation type="submission" date="2018-12" db="EMBL/GenBank/DDBJ databases">
        <authorList>
            <person name="Criscuolo A."/>
        </authorList>
    </citation>
    <scope>NUCLEOTIDE SEQUENCE [LARGE SCALE GENOMIC DNA]</scope>
    <source>
        <strain evidence="9">ACIP1116241</strain>
    </source>
</reference>
<accession>A0A3S4DYZ3</accession>
<keyword evidence="10" id="KW-1185">Reference proteome</keyword>
<evidence type="ECO:0000256" key="1">
    <source>
        <dbReference type="ARBA" id="ARBA00001973"/>
    </source>
</evidence>
<evidence type="ECO:0000259" key="7">
    <source>
        <dbReference type="PROSITE" id="PS00497"/>
    </source>
</evidence>
<dbReference type="PROSITE" id="PS00497">
    <property type="entry name" value="TYROSINASE_1"/>
    <property type="match status" value="1"/>
</dbReference>
<comment type="similarity">
    <text evidence="2">Belongs to the tyrosinase family.</text>
</comment>
<evidence type="ECO:0000259" key="8">
    <source>
        <dbReference type="PROSITE" id="PS00498"/>
    </source>
</evidence>
<proteinExistence type="inferred from homology"/>
<dbReference type="GO" id="GO:0004097">
    <property type="term" value="F:catechol oxidase activity"/>
    <property type="evidence" value="ECO:0007669"/>
    <property type="project" value="InterPro"/>
</dbReference>
<dbReference type="PANTHER" id="PTHR11474">
    <property type="entry name" value="TYROSINASE FAMILY MEMBER"/>
    <property type="match status" value="1"/>
</dbReference>
<dbReference type="PANTHER" id="PTHR11474:SF76">
    <property type="entry name" value="SHKT DOMAIN-CONTAINING PROTEIN"/>
    <property type="match status" value="1"/>
</dbReference>